<evidence type="ECO:0000256" key="3">
    <source>
        <dbReference type="ARBA" id="ARBA00022729"/>
    </source>
</evidence>
<protein>
    <submittedName>
        <fullName evidence="6">Fimbrial protein</fullName>
    </submittedName>
</protein>
<comment type="subcellular location">
    <subcellularLocation>
        <location evidence="1">Fimbrium</location>
    </subcellularLocation>
</comment>
<reference evidence="6 7" key="1">
    <citation type="submission" date="2015-11" db="EMBL/GenBank/DDBJ databases">
        <authorList>
            <person name="Sahl J."/>
            <person name="Wagner D."/>
            <person name="Keim P."/>
        </authorList>
    </citation>
    <scope>NUCLEOTIDE SEQUENCE [LARGE SCALE GENOMIC DNA]</scope>
    <source>
        <strain evidence="6 7">AZ-4-2-10-S1-D7</strain>
    </source>
</reference>
<dbReference type="Gene3D" id="2.60.40.1090">
    <property type="entry name" value="Fimbrial-type adhesion domain"/>
    <property type="match status" value="1"/>
</dbReference>
<feature type="signal peptide" evidence="5">
    <location>
        <begin position="1"/>
        <end position="27"/>
    </location>
</feature>
<evidence type="ECO:0000313" key="7">
    <source>
        <dbReference type="Proteomes" id="UP000070434"/>
    </source>
</evidence>
<dbReference type="Proteomes" id="UP000070434">
    <property type="component" value="Unassembled WGS sequence"/>
</dbReference>
<proteinExistence type="inferred from homology"/>
<evidence type="ECO:0000256" key="1">
    <source>
        <dbReference type="ARBA" id="ARBA00004561"/>
    </source>
</evidence>
<dbReference type="PANTHER" id="PTHR33420">
    <property type="entry name" value="FIMBRIAL SUBUNIT ELFA-RELATED"/>
    <property type="match status" value="1"/>
</dbReference>
<dbReference type="InterPro" id="IPR036937">
    <property type="entry name" value="Adhesion_dom_fimbrial_sf"/>
</dbReference>
<dbReference type="RefSeq" id="WP_060968025.1">
    <property type="nucleotide sequence ID" value="NZ_LNJP01000003.1"/>
</dbReference>
<dbReference type="GO" id="GO:0043709">
    <property type="term" value="P:cell adhesion involved in single-species biofilm formation"/>
    <property type="evidence" value="ECO:0007669"/>
    <property type="project" value="TreeGrafter"/>
</dbReference>
<dbReference type="PANTHER" id="PTHR33420:SF3">
    <property type="entry name" value="FIMBRIAL SUBUNIT ELFA"/>
    <property type="match status" value="1"/>
</dbReference>
<dbReference type="EMBL" id="LNJP01000003">
    <property type="protein sequence ID" value="KWZ31530.1"/>
    <property type="molecule type" value="Genomic_DNA"/>
</dbReference>
<dbReference type="InterPro" id="IPR050263">
    <property type="entry name" value="Bact_Fimbrial_Adh_Pro"/>
</dbReference>
<comment type="similarity">
    <text evidence="2">Belongs to the fimbrial protein family.</text>
</comment>
<feature type="chain" id="PRO_5043554095" evidence="5">
    <location>
        <begin position="28"/>
        <end position="186"/>
    </location>
</feature>
<comment type="caution">
    <text evidence="6">The sequence shown here is derived from an EMBL/GenBank/DDBJ whole genome shotgun (WGS) entry which is preliminary data.</text>
</comment>
<organism evidence="6 7">
    <name type="scientific">Burkholderia anthina</name>
    <dbReference type="NCBI Taxonomy" id="179879"/>
    <lineage>
        <taxon>Bacteria</taxon>
        <taxon>Pseudomonadati</taxon>
        <taxon>Pseudomonadota</taxon>
        <taxon>Betaproteobacteria</taxon>
        <taxon>Burkholderiales</taxon>
        <taxon>Burkholderiaceae</taxon>
        <taxon>Burkholderia</taxon>
        <taxon>Burkholderia cepacia complex</taxon>
    </lineage>
</organism>
<sequence length="186" mass="18486">MKITKSTHALSLILAAAGLAAASAAHASDGTITFTGSVIASTCKVTNGSGGSIPVALPKIGSNTLAEAGKTAGRTPFSVTLEGCTAGGANPTKVGVVFESGANVNQTTGRLTLDGGADAAKNVEISVLNDKQTPIKIGAMGDQGGQLVDISADGKATLNYFAEYYATAAATAGQANSKVQYSLTYQ</sequence>
<evidence type="ECO:0000256" key="4">
    <source>
        <dbReference type="ARBA" id="ARBA00023263"/>
    </source>
</evidence>
<dbReference type="AlphaFoldDB" id="A0AAW3PRZ6"/>
<accession>A0AAW3PRZ6</accession>
<gene>
    <name evidence="6" type="ORF">WS64_24980</name>
</gene>
<keyword evidence="3 5" id="KW-0732">Signal</keyword>
<dbReference type="SUPFAM" id="SSF49401">
    <property type="entry name" value="Bacterial adhesins"/>
    <property type="match status" value="1"/>
</dbReference>
<keyword evidence="4" id="KW-0281">Fimbrium</keyword>
<evidence type="ECO:0000256" key="5">
    <source>
        <dbReference type="SAM" id="SignalP"/>
    </source>
</evidence>
<name>A0AAW3PRZ6_9BURK</name>
<dbReference type="InterPro" id="IPR008966">
    <property type="entry name" value="Adhesion_dom_sf"/>
</dbReference>
<evidence type="ECO:0000313" key="6">
    <source>
        <dbReference type="EMBL" id="KWZ31530.1"/>
    </source>
</evidence>
<evidence type="ECO:0000256" key="2">
    <source>
        <dbReference type="ARBA" id="ARBA00006671"/>
    </source>
</evidence>
<dbReference type="Pfam" id="PF16970">
    <property type="entry name" value="FimA"/>
    <property type="match status" value="1"/>
</dbReference>
<dbReference type="InterPro" id="IPR039458">
    <property type="entry name" value="FimA-like"/>
</dbReference>
<dbReference type="GO" id="GO:0009289">
    <property type="term" value="C:pilus"/>
    <property type="evidence" value="ECO:0007669"/>
    <property type="project" value="UniProtKB-SubCell"/>
</dbReference>